<name>E0ID81_9BACL</name>
<feature type="coiled-coil region" evidence="1">
    <location>
        <begin position="123"/>
        <end position="150"/>
    </location>
</feature>
<dbReference type="RefSeq" id="WP_006039571.1">
    <property type="nucleotide sequence ID" value="NZ_AEDD01000010.1"/>
</dbReference>
<feature type="compositionally biased region" description="Polar residues" evidence="2">
    <location>
        <begin position="7"/>
        <end position="19"/>
    </location>
</feature>
<organism evidence="3 4">
    <name type="scientific">Paenibacillus curdlanolyticus YK9</name>
    <dbReference type="NCBI Taxonomy" id="717606"/>
    <lineage>
        <taxon>Bacteria</taxon>
        <taxon>Bacillati</taxon>
        <taxon>Bacillota</taxon>
        <taxon>Bacilli</taxon>
        <taxon>Bacillales</taxon>
        <taxon>Paenibacillaceae</taxon>
        <taxon>Paenibacillus</taxon>
    </lineage>
</organism>
<keyword evidence="4" id="KW-1185">Reference proteome</keyword>
<evidence type="ECO:0000313" key="3">
    <source>
        <dbReference type="EMBL" id="EFM09536.1"/>
    </source>
</evidence>
<dbReference type="EMBL" id="AEDD01000010">
    <property type="protein sequence ID" value="EFM09536.1"/>
    <property type="molecule type" value="Genomic_DNA"/>
</dbReference>
<feature type="region of interest" description="Disordered" evidence="2">
    <location>
        <begin position="1"/>
        <end position="36"/>
    </location>
</feature>
<dbReference type="AlphaFoldDB" id="E0ID81"/>
<gene>
    <name evidence="3" type="ORF">PaecuDRAFT_3583</name>
</gene>
<proteinExistence type="predicted"/>
<sequence>MQEKPYNRSTHYSNNNARSQAKEKNREGNNGRINEKSHYSLKSLANEIYPILSEDRAYRKTLQNFKSACKLMGKDPSDYKSGRDYEIPKEQKTVFILFIRHVTIYESGLSFTVQDYETMSSFARDLIDMKDNFERTIKNLQEEINFEDISSFSEVYYTDSDIRLLILHEKKLQLLEKIQKEFDYILKHVPHDRVTIYTDYFTENVSQAVNNAGKHIRIMTNEKWSEQ</sequence>
<dbReference type="Proteomes" id="UP000005387">
    <property type="component" value="Unassembled WGS sequence"/>
</dbReference>
<feature type="compositionally biased region" description="Basic and acidic residues" evidence="2">
    <location>
        <begin position="20"/>
        <end position="36"/>
    </location>
</feature>
<accession>E0ID81</accession>
<protein>
    <submittedName>
        <fullName evidence="3">Uncharacterized protein</fullName>
    </submittedName>
</protein>
<keyword evidence="1" id="KW-0175">Coiled coil</keyword>
<evidence type="ECO:0000256" key="1">
    <source>
        <dbReference type="SAM" id="Coils"/>
    </source>
</evidence>
<dbReference type="STRING" id="717606.PaecuDRAFT_3583"/>
<evidence type="ECO:0000313" key="4">
    <source>
        <dbReference type="Proteomes" id="UP000005387"/>
    </source>
</evidence>
<reference evidence="3 4" key="1">
    <citation type="submission" date="2010-07" db="EMBL/GenBank/DDBJ databases">
        <title>The draft genome of Paenibacillus curdlanolyticus YK9.</title>
        <authorList>
            <consortium name="US DOE Joint Genome Institute (JGI-PGF)"/>
            <person name="Lucas S."/>
            <person name="Copeland A."/>
            <person name="Lapidus A."/>
            <person name="Cheng J.-F."/>
            <person name="Bruce D."/>
            <person name="Goodwin L."/>
            <person name="Pitluck S."/>
            <person name="Land M.L."/>
            <person name="Hauser L."/>
            <person name="Chang Y.-J."/>
            <person name="Jeffries C."/>
            <person name="Anderson I.J."/>
            <person name="Johnson E."/>
            <person name="Loganathan U."/>
            <person name="Mulhopadhyay B."/>
            <person name="Kyrpides N."/>
            <person name="Woyke T.J."/>
        </authorList>
    </citation>
    <scope>NUCLEOTIDE SEQUENCE [LARGE SCALE GENOMIC DNA]</scope>
    <source>
        <strain evidence="3 4">YK9</strain>
    </source>
</reference>
<evidence type="ECO:0000256" key="2">
    <source>
        <dbReference type="SAM" id="MobiDB-lite"/>
    </source>
</evidence>